<feature type="region of interest" description="Disordered" evidence="1">
    <location>
        <begin position="1"/>
        <end position="64"/>
    </location>
</feature>
<protein>
    <submittedName>
        <fullName evidence="2">Uncharacterized protein</fullName>
    </submittedName>
</protein>
<dbReference type="OrthoDB" id="308449at2759"/>
<feature type="region of interest" description="Disordered" evidence="1">
    <location>
        <begin position="482"/>
        <end position="502"/>
    </location>
</feature>
<dbReference type="EMBL" id="NAJN01000137">
    <property type="protein sequence ID" value="TKA78571.1"/>
    <property type="molecule type" value="Genomic_DNA"/>
</dbReference>
<gene>
    <name evidence="2" type="ORF">B0A49_01781</name>
</gene>
<feature type="compositionally biased region" description="Low complexity" evidence="1">
    <location>
        <begin position="21"/>
        <end position="36"/>
    </location>
</feature>
<feature type="compositionally biased region" description="Low complexity" evidence="1">
    <location>
        <begin position="44"/>
        <end position="57"/>
    </location>
</feature>
<evidence type="ECO:0000256" key="1">
    <source>
        <dbReference type="SAM" id="MobiDB-lite"/>
    </source>
</evidence>
<dbReference type="SUPFAM" id="SSF50978">
    <property type="entry name" value="WD40 repeat-like"/>
    <property type="match status" value="1"/>
</dbReference>
<dbReference type="InterPro" id="IPR015943">
    <property type="entry name" value="WD40/YVTN_repeat-like_dom_sf"/>
</dbReference>
<dbReference type="Pfam" id="PF00400">
    <property type="entry name" value="WD40"/>
    <property type="match status" value="1"/>
</dbReference>
<feature type="region of interest" description="Disordered" evidence="1">
    <location>
        <begin position="531"/>
        <end position="558"/>
    </location>
</feature>
<feature type="compositionally biased region" description="Acidic residues" evidence="1">
    <location>
        <begin position="533"/>
        <end position="545"/>
    </location>
</feature>
<keyword evidence="3" id="KW-1185">Reference proteome</keyword>
<sequence length="558" mass="58621">MAKRKREVVQDNALARRGKAAKIASSSAASNKASANKFHRAAEAAKASASAGPHAGKTAAADKRSGTVAVLDANDRDAPVTVQVVTGSYERVLHGITATIPPAVSSPAQNGDADTGVHFADTFLFDAHASPIRCLALSPPSDNADTASQKIILASGDKDGRVNLYHLSNAPPSIGAAPNLPNLAGHAVAQNPRNRELGILTHHTRSVAALHFPTRAKLLTCAEDNTLAILRTRDWAVLSTIKAPDPKVSNQPSGDTKEQGKGNVGVNDFAVHPSMKLMVSVGKGERCMRLWNLVTGKRAGVLSFERELLKEVGERVFGSHGGEGNRVEWDSAGEEFVIAFEHGAVVYGMDCKPRALIRPSPPTKIHQLRYLPLSTASNGRNILAISTEDGRILFFPTDASTVSSPMPSPPSTDRNRSSTTVPHCSLLAQLGGHTTASAERIKDFDILSLLCSPPDAEQSLLFTTASSDGAVRLWTLEASELAAPAPETSETAPAESNGVADPKQVGRLIGTYETGNRITCLRAFVMTGTPEVGDVDGLSEGDDGEGGSGNDSDSDSSS</sequence>
<dbReference type="PANTHER" id="PTHR44675:SF1">
    <property type="entry name" value="P21-ACTIVATED PROTEIN KINASE-INTERACTING PROTEIN 1"/>
    <property type="match status" value="1"/>
</dbReference>
<dbReference type="AlphaFoldDB" id="A0A4U0XPN2"/>
<feature type="region of interest" description="Disordered" evidence="1">
    <location>
        <begin position="244"/>
        <end position="263"/>
    </location>
</feature>
<reference evidence="2 3" key="1">
    <citation type="submission" date="2017-03" db="EMBL/GenBank/DDBJ databases">
        <title>Genomes of endolithic fungi from Antarctica.</title>
        <authorList>
            <person name="Coleine C."/>
            <person name="Masonjones S."/>
            <person name="Stajich J.E."/>
        </authorList>
    </citation>
    <scope>NUCLEOTIDE SEQUENCE [LARGE SCALE GENOMIC DNA]</scope>
    <source>
        <strain evidence="2 3">CCFEE 5187</strain>
    </source>
</reference>
<dbReference type="InterPro" id="IPR001680">
    <property type="entry name" value="WD40_rpt"/>
</dbReference>
<dbReference type="PANTHER" id="PTHR44675">
    <property type="entry name" value="PAK1 INTERACTING PROTEIN 1"/>
    <property type="match status" value="1"/>
</dbReference>
<dbReference type="InterPro" id="IPR036322">
    <property type="entry name" value="WD40_repeat_dom_sf"/>
</dbReference>
<name>A0A4U0XPN2_9PEZI</name>
<dbReference type="SMART" id="SM00320">
    <property type="entry name" value="WD40"/>
    <property type="match status" value="4"/>
</dbReference>
<evidence type="ECO:0000313" key="2">
    <source>
        <dbReference type="EMBL" id="TKA78571.1"/>
    </source>
</evidence>
<dbReference type="InterPro" id="IPR051959">
    <property type="entry name" value="PAK1-Kinase_Regulator"/>
</dbReference>
<proteinExistence type="predicted"/>
<accession>A0A4U0XPN2</accession>
<dbReference type="STRING" id="331657.A0A4U0XPN2"/>
<dbReference type="Gene3D" id="2.130.10.10">
    <property type="entry name" value="YVTN repeat-like/Quinoprotein amine dehydrogenase"/>
    <property type="match status" value="2"/>
</dbReference>
<comment type="caution">
    <text evidence="2">The sequence shown here is derived from an EMBL/GenBank/DDBJ whole genome shotgun (WGS) entry which is preliminary data.</text>
</comment>
<feature type="region of interest" description="Disordered" evidence="1">
    <location>
        <begin position="398"/>
        <end position="419"/>
    </location>
</feature>
<dbReference type="Proteomes" id="UP000308768">
    <property type="component" value="Unassembled WGS sequence"/>
</dbReference>
<organism evidence="2 3">
    <name type="scientific">Cryomyces minteri</name>
    <dbReference type="NCBI Taxonomy" id="331657"/>
    <lineage>
        <taxon>Eukaryota</taxon>
        <taxon>Fungi</taxon>
        <taxon>Dikarya</taxon>
        <taxon>Ascomycota</taxon>
        <taxon>Pezizomycotina</taxon>
        <taxon>Dothideomycetes</taxon>
        <taxon>Dothideomycetes incertae sedis</taxon>
        <taxon>Cryomyces</taxon>
    </lineage>
</organism>
<feature type="compositionally biased region" description="Low complexity" evidence="1">
    <location>
        <begin position="482"/>
        <end position="496"/>
    </location>
</feature>
<evidence type="ECO:0000313" key="3">
    <source>
        <dbReference type="Proteomes" id="UP000308768"/>
    </source>
</evidence>